<organism evidence="3">
    <name type="scientific">Erwinia billingiae (strain Eb661)</name>
    <dbReference type="NCBI Taxonomy" id="634500"/>
    <lineage>
        <taxon>Bacteria</taxon>
        <taxon>Pseudomonadati</taxon>
        <taxon>Pseudomonadota</taxon>
        <taxon>Gammaproteobacteria</taxon>
        <taxon>Enterobacterales</taxon>
        <taxon>Erwiniaceae</taxon>
        <taxon>Erwinia</taxon>
    </lineage>
</organism>
<dbReference type="Proteomes" id="UP000008793">
    <property type="component" value="Plasmid pEB102"/>
</dbReference>
<keyword evidence="1" id="KW-0472">Membrane</keyword>
<evidence type="ECO:0000313" key="2">
    <source>
        <dbReference type="EMBL" id="CAX53292.1"/>
    </source>
</evidence>
<proteinExistence type="predicted"/>
<evidence type="ECO:0000256" key="1">
    <source>
        <dbReference type="SAM" id="Phobius"/>
    </source>
</evidence>
<name>D8MJA4_ERWBE</name>
<reference evidence="2 3" key="1">
    <citation type="journal article" date="2010" name="BMC Genomics">
        <title>Genome comparison of the epiphytic bacteria Erwinia billingiae and E. tasmaniensis with the pear pathogen E. pyrifoliae.</title>
        <authorList>
            <person name="Kube M."/>
            <person name="Migdoll A.M."/>
            <person name="Gehring I."/>
            <person name="Heitmann K."/>
            <person name="Mayer Y."/>
            <person name="Kuhl H."/>
            <person name="Knaust F."/>
            <person name="Geider K."/>
            <person name="Reinhardt R."/>
        </authorList>
    </citation>
    <scope>NUCLEOTIDE SEQUENCE [LARGE SCALE GENOMIC DNA]</scope>
    <source>
        <strain evidence="2 3">Eb661</strain>
        <plasmid evidence="2">pEB102</plasmid>
    </source>
</reference>
<evidence type="ECO:0000313" key="3">
    <source>
        <dbReference type="Proteomes" id="UP000008793"/>
    </source>
</evidence>
<keyword evidence="1" id="KW-1133">Transmembrane helix</keyword>
<dbReference type="AlphaFoldDB" id="D8MJA4"/>
<protein>
    <submittedName>
        <fullName evidence="2">Uncharacterized protein</fullName>
    </submittedName>
</protein>
<keyword evidence="3" id="KW-1185">Reference proteome</keyword>
<gene>
    <name evidence="2" type="ordered locus">EbC_pEb10200140</name>
</gene>
<keyword evidence="2" id="KW-0614">Plasmid</keyword>
<dbReference type="EMBL" id="FP236826">
    <property type="protein sequence ID" value="CAX53292.1"/>
    <property type="molecule type" value="Genomic_DNA"/>
</dbReference>
<feature type="transmembrane region" description="Helical" evidence="1">
    <location>
        <begin position="51"/>
        <end position="71"/>
    </location>
</feature>
<sequence>MKEMITALHSLLDEGAQMLTSWMPKELGTLLDNGSQLITSWFEGNQLTEPMSVIVIAGLFITGLFMIGTMLESLTSSPKK</sequence>
<geneLocation type="plasmid" evidence="2 3">
    <name>pEB102</name>
</geneLocation>
<keyword evidence="1" id="KW-0812">Transmembrane</keyword>
<accession>D8MJA4</accession>
<dbReference type="KEGG" id="ebi:EbC_pEb10200140"/>
<dbReference type="RefSeq" id="WP_013199728.1">
    <property type="nucleotide sequence ID" value="NC_014304.1"/>
</dbReference>
<dbReference type="GeneID" id="90509732"/>
<dbReference type="HOGENOM" id="CLU_2584342_0_0_6"/>